<accession>A0ABX1ERK5</accession>
<evidence type="ECO:0000313" key="1">
    <source>
        <dbReference type="EMBL" id="NKE43217.1"/>
    </source>
</evidence>
<dbReference type="EMBL" id="JAAVTX010000001">
    <property type="protein sequence ID" value="NKE43217.1"/>
    <property type="molecule type" value="Genomic_DNA"/>
</dbReference>
<sequence>MTYVLTHHKCASAWLARYLGAYARMNGLSLSATHLSAHLPEDAAQLVLLANAAYPFLAGRIPGGIHIIRNPLDLVVSAYHSHRNTHPTEGWPQLAAQQDLLRRVPAEDGLLLTLAFLERADFHPGAVGPLHALRHWDFDDARFVTLRMEDVVQRPTERLGGLLKASHPGHLLPPADQHSFAAVAGRPPGQVDAGSHYRAGTAGQWRSELPDSAIGYLRAHLAPLLHRFYPETLPAFA</sequence>
<protein>
    <submittedName>
        <fullName evidence="1">Sulfotransferase domain-containing protein</fullName>
    </submittedName>
</protein>
<dbReference type="InterPro" id="IPR027417">
    <property type="entry name" value="P-loop_NTPase"/>
</dbReference>
<dbReference type="Proteomes" id="UP000765160">
    <property type="component" value="Unassembled WGS sequence"/>
</dbReference>
<proteinExistence type="predicted"/>
<dbReference type="SUPFAM" id="SSF52540">
    <property type="entry name" value="P-loop containing nucleoside triphosphate hydrolases"/>
    <property type="match status" value="1"/>
</dbReference>
<dbReference type="RefSeq" id="WP_168046063.1">
    <property type="nucleotide sequence ID" value="NZ_JAATJR010000001.1"/>
</dbReference>
<gene>
    <name evidence="1" type="ORF">HB662_00400</name>
</gene>
<comment type="caution">
    <text evidence="1">The sequence shown here is derived from an EMBL/GenBank/DDBJ whole genome shotgun (WGS) entry which is preliminary data.</text>
</comment>
<evidence type="ECO:0000313" key="2">
    <source>
        <dbReference type="Proteomes" id="UP000765160"/>
    </source>
</evidence>
<name>A0ABX1ERK5_9PROT</name>
<dbReference type="Gene3D" id="3.40.50.300">
    <property type="entry name" value="P-loop containing nucleotide triphosphate hydrolases"/>
    <property type="match status" value="1"/>
</dbReference>
<keyword evidence="2" id="KW-1185">Reference proteome</keyword>
<organism evidence="1 2">
    <name type="scientific">Falsiroseomonas frigidaquae</name>
    <dbReference type="NCBI Taxonomy" id="487318"/>
    <lineage>
        <taxon>Bacteria</taxon>
        <taxon>Pseudomonadati</taxon>
        <taxon>Pseudomonadota</taxon>
        <taxon>Alphaproteobacteria</taxon>
        <taxon>Acetobacterales</taxon>
        <taxon>Roseomonadaceae</taxon>
        <taxon>Falsiroseomonas</taxon>
    </lineage>
</organism>
<reference evidence="1 2" key="1">
    <citation type="submission" date="2020-03" db="EMBL/GenBank/DDBJ databases">
        <title>Roseomonas selenitidurans sp. nov. isolated from soil.</title>
        <authorList>
            <person name="Liu H."/>
        </authorList>
    </citation>
    <scope>NUCLEOTIDE SEQUENCE [LARGE SCALE GENOMIC DNA]</scope>
    <source>
        <strain evidence="1 2">JCM 15073</strain>
    </source>
</reference>